<feature type="transmembrane region" description="Helical" evidence="1">
    <location>
        <begin position="81"/>
        <end position="109"/>
    </location>
</feature>
<keyword evidence="1" id="KW-0812">Transmembrane</keyword>
<reference evidence="2" key="2">
    <citation type="submission" date="2025-08" db="UniProtKB">
        <authorList>
            <consortium name="Ensembl"/>
        </authorList>
    </citation>
    <scope>IDENTIFICATION</scope>
</reference>
<reference evidence="2 3" key="1">
    <citation type="submission" date="2017-10" db="EMBL/GenBank/DDBJ databases">
        <title>A new Pekin duck reference genome.</title>
        <authorList>
            <person name="Hou Z.-C."/>
            <person name="Zhou Z.-K."/>
            <person name="Zhu F."/>
            <person name="Hou S.-S."/>
        </authorList>
    </citation>
    <scope>NUCLEOTIDE SEQUENCE [LARGE SCALE GENOMIC DNA]</scope>
</reference>
<evidence type="ECO:0000256" key="1">
    <source>
        <dbReference type="SAM" id="Phobius"/>
    </source>
</evidence>
<keyword evidence="1" id="KW-0472">Membrane</keyword>
<evidence type="ECO:0000313" key="3">
    <source>
        <dbReference type="Proteomes" id="UP000016666"/>
    </source>
</evidence>
<organism evidence="2 3">
    <name type="scientific">Anas platyrhynchos platyrhynchos</name>
    <name type="common">Northern mallard</name>
    <dbReference type="NCBI Taxonomy" id="8840"/>
    <lineage>
        <taxon>Eukaryota</taxon>
        <taxon>Metazoa</taxon>
        <taxon>Chordata</taxon>
        <taxon>Craniata</taxon>
        <taxon>Vertebrata</taxon>
        <taxon>Euteleostomi</taxon>
        <taxon>Archelosauria</taxon>
        <taxon>Archosauria</taxon>
        <taxon>Dinosauria</taxon>
        <taxon>Saurischia</taxon>
        <taxon>Theropoda</taxon>
        <taxon>Coelurosauria</taxon>
        <taxon>Aves</taxon>
        <taxon>Neognathae</taxon>
        <taxon>Galloanserae</taxon>
        <taxon>Anseriformes</taxon>
        <taxon>Anatidae</taxon>
        <taxon>Anatinae</taxon>
        <taxon>Anas</taxon>
    </lineage>
</organism>
<proteinExistence type="predicted"/>
<protein>
    <submittedName>
        <fullName evidence="2">Uncharacterized protein</fullName>
    </submittedName>
</protein>
<accession>A0A493SU25</accession>
<dbReference type="GeneTree" id="ENSGT00960000189666"/>
<dbReference type="Proteomes" id="UP000016666">
    <property type="component" value="Chromosome 9"/>
</dbReference>
<reference evidence="2" key="3">
    <citation type="submission" date="2025-09" db="UniProtKB">
        <authorList>
            <consortium name="Ensembl"/>
        </authorList>
    </citation>
    <scope>IDENTIFICATION</scope>
</reference>
<dbReference type="OMA" id="RSQRCYL"/>
<dbReference type="AlphaFoldDB" id="A0A493SU25"/>
<evidence type="ECO:0000313" key="2">
    <source>
        <dbReference type="Ensembl" id="ENSAPLP00000017057.1"/>
    </source>
</evidence>
<dbReference type="Ensembl" id="ENSAPLT00000044329.1">
    <property type="protein sequence ID" value="ENSAPLP00000017057.1"/>
    <property type="gene ID" value="ENSAPLG00000019003.1"/>
</dbReference>
<keyword evidence="1" id="KW-1133">Transmembrane helix</keyword>
<name>A0A493SU25_ANAPP</name>
<sequence length="134" mass="15477">IASNYIYVCGFFGQGSESILVFCPLRSLRITQHTVEDNICAEMCVCLVQVESCPYKLCSVDLHFQCVSGVFFLSSCKHGRLCCWFLTYLVLFWVLFSFFFFFFFLGWVFCFCFRHIESLPGNLGVLSNDGFIKK</sequence>
<keyword evidence="3" id="KW-1185">Reference proteome</keyword>